<feature type="compositionally biased region" description="Basic and acidic residues" evidence="2">
    <location>
        <begin position="392"/>
        <end position="416"/>
    </location>
</feature>
<feature type="domain" description="Pectinesterase inhibitor" evidence="4">
    <location>
        <begin position="99"/>
        <end position="240"/>
    </location>
</feature>
<dbReference type="EMBL" id="JAKOGI010000082">
    <property type="protein sequence ID" value="KAJ8444925.1"/>
    <property type="molecule type" value="Genomic_DNA"/>
</dbReference>
<evidence type="ECO:0000259" key="5">
    <source>
        <dbReference type="SMART" id="SM01406"/>
    </source>
</evidence>
<dbReference type="InterPro" id="IPR035513">
    <property type="entry name" value="Invertase/methylesterase_inhib"/>
</dbReference>
<dbReference type="PANTHER" id="PTHR21561">
    <property type="entry name" value="INO80 COMPLEX SUBUNIT B"/>
    <property type="match status" value="1"/>
</dbReference>
<keyword evidence="1" id="KW-0175">Coiled coil</keyword>
<reference evidence="6" key="1">
    <citation type="submission" date="2022-04" db="EMBL/GenBank/DDBJ databases">
        <title>Carnegiea gigantea Genome sequencing and assembly v2.</title>
        <authorList>
            <person name="Copetti D."/>
            <person name="Sanderson M.J."/>
            <person name="Burquez A."/>
            <person name="Wojciechowski M.F."/>
        </authorList>
    </citation>
    <scope>NUCLEOTIDE SEQUENCE</scope>
    <source>
        <strain evidence="6">SGP5-SGP5p</strain>
        <tissue evidence="6">Aerial part</tissue>
    </source>
</reference>
<accession>A0A9Q1KL39</accession>
<feature type="chain" id="PRO_5040223596" description="Pectinesterase inhibitor domain-containing protein" evidence="3">
    <location>
        <begin position="24"/>
        <end position="736"/>
    </location>
</feature>
<keyword evidence="7" id="KW-1185">Reference proteome</keyword>
<gene>
    <name evidence="6" type="ORF">Cgig2_029119</name>
</gene>
<feature type="region of interest" description="Disordered" evidence="2">
    <location>
        <begin position="388"/>
        <end position="419"/>
    </location>
</feature>
<dbReference type="AlphaFoldDB" id="A0A9Q1KL39"/>
<evidence type="ECO:0000256" key="2">
    <source>
        <dbReference type="SAM" id="MobiDB-lite"/>
    </source>
</evidence>
<dbReference type="PANTHER" id="PTHR21561:SF16">
    <property type="entry name" value="PAPA-1-LIKE FAMILY PROTEIN _ ZINC FINGER (HIT TYPE) FAMILY PROTEIN"/>
    <property type="match status" value="1"/>
</dbReference>
<dbReference type="GO" id="GO:0031011">
    <property type="term" value="C:Ino80 complex"/>
    <property type="evidence" value="ECO:0007669"/>
    <property type="project" value="InterPro"/>
</dbReference>
<organism evidence="6 7">
    <name type="scientific">Carnegiea gigantea</name>
    <dbReference type="NCBI Taxonomy" id="171969"/>
    <lineage>
        <taxon>Eukaryota</taxon>
        <taxon>Viridiplantae</taxon>
        <taxon>Streptophyta</taxon>
        <taxon>Embryophyta</taxon>
        <taxon>Tracheophyta</taxon>
        <taxon>Spermatophyta</taxon>
        <taxon>Magnoliopsida</taxon>
        <taxon>eudicotyledons</taxon>
        <taxon>Gunneridae</taxon>
        <taxon>Pentapetalae</taxon>
        <taxon>Caryophyllales</taxon>
        <taxon>Cactineae</taxon>
        <taxon>Cactaceae</taxon>
        <taxon>Cactoideae</taxon>
        <taxon>Echinocereeae</taxon>
        <taxon>Carnegiea</taxon>
    </lineage>
</organism>
<dbReference type="SUPFAM" id="SSF101148">
    <property type="entry name" value="Plant invertase/pectin methylesterase inhibitor"/>
    <property type="match status" value="1"/>
</dbReference>
<comment type="caution">
    <text evidence="6">The sequence shown here is derived from an EMBL/GenBank/DDBJ whole genome shotgun (WGS) entry which is preliminary data.</text>
</comment>
<dbReference type="NCBIfam" id="TIGR01614">
    <property type="entry name" value="PME_inhib"/>
    <property type="match status" value="1"/>
</dbReference>
<dbReference type="CDD" id="cd15800">
    <property type="entry name" value="PMEI-like_2"/>
    <property type="match status" value="1"/>
</dbReference>
<evidence type="ECO:0000313" key="7">
    <source>
        <dbReference type="Proteomes" id="UP001153076"/>
    </source>
</evidence>
<dbReference type="SMART" id="SM00856">
    <property type="entry name" value="PMEI"/>
    <property type="match status" value="1"/>
</dbReference>
<dbReference type="OrthoDB" id="2021186at2759"/>
<evidence type="ECO:0008006" key="8">
    <source>
        <dbReference type="Google" id="ProtNLM"/>
    </source>
</evidence>
<evidence type="ECO:0000256" key="3">
    <source>
        <dbReference type="SAM" id="SignalP"/>
    </source>
</evidence>
<dbReference type="Proteomes" id="UP001153076">
    <property type="component" value="Unassembled WGS sequence"/>
</dbReference>
<feature type="compositionally biased region" description="Basic residues" evidence="2">
    <location>
        <begin position="291"/>
        <end position="302"/>
    </location>
</feature>
<dbReference type="InterPro" id="IPR006501">
    <property type="entry name" value="Pectinesterase_inhib_dom"/>
</dbReference>
<dbReference type="Gene3D" id="1.20.140.40">
    <property type="entry name" value="Invertase/pectin methylesterase inhibitor family protein"/>
    <property type="match status" value="1"/>
</dbReference>
<feature type="domain" description="INO80 complex subunit B-like conserved region" evidence="5">
    <location>
        <begin position="586"/>
        <end position="671"/>
    </location>
</feature>
<name>A0A9Q1KL39_9CARY</name>
<dbReference type="Pfam" id="PF04043">
    <property type="entry name" value="PMEI"/>
    <property type="match status" value="1"/>
</dbReference>
<dbReference type="GO" id="GO:0006338">
    <property type="term" value="P:chromatin remodeling"/>
    <property type="evidence" value="ECO:0007669"/>
    <property type="project" value="InterPro"/>
</dbReference>
<feature type="coiled-coil region" evidence="1">
    <location>
        <begin position="575"/>
        <end position="644"/>
    </location>
</feature>
<dbReference type="SMART" id="SM01406">
    <property type="entry name" value="PAPA-1"/>
    <property type="match status" value="1"/>
</dbReference>
<evidence type="ECO:0000256" key="1">
    <source>
        <dbReference type="SAM" id="Coils"/>
    </source>
</evidence>
<evidence type="ECO:0000313" key="6">
    <source>
        <dbReference type="EMBL" id="KAJ8444925.1"/>
    </source>
</evidence>
<feature type="region of interest" description="Disordered" evidence="2">
    <location>
        <begin position="262"/>
        <end position="306"/>
    </location>
</feature>
<dbReference type="GO" id="GO:0004857">
    <property type="term" value="F:enzyme inhibitor activity"/>
    <property type="evidence" value="ECO:0007669"/>
    <property type="project" value="InterPro"/>
</dbReference>
<proteinExistence type="predicted"/>
<dbReference type="InterPro" id="IPR006880">
    <property type="entry name" value="INO80B_C"/>
</dbReference>
<evidence type="ECO:0000259" key="4">
    <source>
        <dbReference type="SMART" id="SM00856"/>
    </source>
</evidence>
<sequence length="736" mass="80326">MKQLIIFFLISSLFLSFISHVQSTSGKEDEAGDPMDPSAPNSAPFAMPDADGDDNVLTPATLLTIPEADAGAGDVDLPPALSPTFDPFAPGPSPGSRFNNPNVVRACQATDNPVLCAETLRPFVDKQPEKAGDSFSLLEMEIMATQEAAQRALSASINPKNPDVDTLKHCKDVYVDALSNLKEALEAVPMKDFGKMKAKLSAAMTNLDTCEEGFEEINKGSPMEKFGGKLNKMVSNCLSMVASIKGVNGEAEVEAVVEGPVAQGPQAEGPAEGPEPEAEGPADADSGCPAVKKKRSENHRRPHSDLKQITSWQHILTFPTSSTDLEVNGVGQTPQSFSLSSAGAIKFVENHLDGLKNPSVASDRLGNDNKLKKVKLKLGGITRTLHANSSSEIDKQKRDVSRNISDGKESSSRRTLCEGSPAMSENFSYKLVQKSSRISKKQAVDDRFDDEDDEEIRYLKKLRASRASSGYVERQEEGSRKTKGISKIMGLTDKSDYGSFGFDKGGRKSRIYENNDYEELDSDDELKDKKKRMAADLADPFMGSGNGMTMTTRKRAVECLDAGGHVEFPDGLPEASSKKQKLSEVEQQLRKAEAAERRRLQAEKAAKKAEAEAIRKILGQDSNRKKKEEKLKKQQEELAQEKTGKAAALGPNTVRCIMGPRGTVVTFSEDLGLPKIFDPQPCRRETGFDYREGGLPSLIPTMRFLKDAIEPLCSASLILTGARNLDPRRMLWWSPF</sequence>
<feature type="signal peptide" evidence="3">
    <location>
        <begin position="1"/>
        <end position="23"/>
    </location>
</feature>
<keyword evidence="3" id="KW-0732">Signal</keyword>
<feature type="compositionally biased region" description="Low complexity" evidence="2">
    <location>
        <begin position="262"/>
        <end position="272"/>
    </location>
</feature>
<protein>
    <recommendedName>
        <fullName evidence="8">Pectinesterase inhibitor domain-containing protein</fullName>
    </recommendedName>
</protein>
<dbReference type="Pfam" id="PF04795">
    <property type="entry name" value="PAPA-1"/>
    <property type="match status" value="1"/>
</dbReference>
<dbReference type="InterPro" id="IPR029523">
    <property type="entry name" value="INO80B/Ies2"/>
</dbReference>